<keyword evidence="2" id="KW-1185">Reference proteome</keyword>
<protein>
    <submittedName>
        <fullName evidence="1">Uncharacterized protein</fullName>
    </submittedName>
</protein>
<proteinExistence type="predicted"/>
<comment type="caution">
    <text evidence="1">The sequence shown here is derived from an EMBL/GenBank/DDBJ whole genome shotgun (WGS) entry which is preliminary data.</text>
</comment>
<dbReference type="Proteomes" id="UP000299102">
    <property type="component" value="Unassembled WGS sequence"/>
</dbReference>
<gene>
    <name evidence="1" type="ORF">EVAR_81938_1</name>
</gene>
<evidence type="ECO:0000313" key="2">
    <source>
        <dbReference type="Proteomes" id="UP000299102"/>
    </source>
</evidence>
<reference evidence="1 2" key="1">
    <citation type="journal article" date="2019" name="Commun. Biol.">
        <title>The bagworm genome reveals a unique fibroin gene that provides high tensile strength.</title>
        <authorList>
            <person name="Kono N."/>
            <person name="Nakamura H."/>
            <person name="Ohtoshi R."/>
            <person name="Tomita M."/>
            <person name="Numata K."/>
            <person name="Arakawa K."/>
        </authorList>
    </citation>
    <scope>NUCLEOTIDE SEQUENCE [LARGE SCALE GENOMIC DNA]</scope>
</reference>
<organism evidence="1 2">
    <name type="scientific">Eumeta variegata</name>
    <name type="common">Bagworm moth</name>
    <name type="synonym">Eumeta japonica</name>
    <dbReference type="NCBI Taxonomy" id="151549"/>
    <lineage>
        <taxon>Eukaryota</taxon>
        <taxon>Metazoa</taxon>
        <taxon>Ecdysozoa</taxon>
        <taxon>Arthropoda</taxon>
        <taxon>Hexapoda</taxon>
        <taxon>Insecta</taxon>
        <taxon>Pterygota</taxon>
        <taxon>Neoptera</taxon>
        <taxon>Endopterygota</taxon>
        <taxon>Lepidoptera</taxon>
        <taxon>Glossata</taxon>
        <taxon>Ditrysia</taxon>
        <taxon>Tineoidea</taxon>
        <taxon>Psychidae</taxon>
        <taxon>Oiketicinae</taxon>
        <taxon>Eumeta</taxon>
    </lineage>
</organism>
<accession>A0A4C1ZFS7</accession>
<evidence type="ECO:0000313" key="1">
    <source>
        <dbReference type="EMBL" id="GBP86638.1"/>
    </source>
</evidence>
<name>A0A4C1ZFS7_EUMVA</name>
<dbReference type="AlphaFoldDB" id="A0A4C1ZFS7"/>
<sequence length="169" mass="19297">MPPNVQNRKKILRHLLPEWDEPGSYIHTSSILLSIPLALLILTAVRYPASGTPNPVIGRGRRVLEKILRTITVQFAWKIRNWNNQEQGCAREMHTGSARSVSGSYDTIYTINRNYFKRAELQAKAERMVAFPSDRHPRPLRWTADCSLTQQLARLHSPAARPEPTNIGY</sequence>
<dbReference type="EMBL" id="BGZK01001805">
    <property type="protein sequence ID" value="GBP86638.1"/>
    <property type="molecule type" value="Genomic_DNA"/>
</dbReference>